<evidence type="ECO:0000256" key="1">
    <source>
        <dbReference type="ARBA" id="ARBA00006484"/>
    </source>
</evidence>
<sequence>MSGVLSGKVALVSGGTRNIGEAIVRRLAADGADVAFSYARSTDKAEALVEEVKETGVRAVAFQADQGDQAQVTGLVRSVVDHFGRLDILVMNAAVTVVGTVGAPDADIAAFDRQLDVNYRGVVAAIREAAQVMNEGGRIVSIGSGVGTRTGFAGMSDYTATKAAIAGYSRGAARDLAPRGITVNVLQSGFVATDANPEDGPLAAAFTATTALGRFGRPEEIAAGVAFLVRPDASYVTGAVLNVDGGYGA</sequence>
<dbReference type="EMBL" id="JAAGMR010000210">
    <property type="protein sequence ID" value="NEB93694.1"/>
    <property type="molecule type" value="Genomic_DNA"/>
</dbReference>
<dbReference type="FunFam" id="3.40.50.720:FF:000084">
    <property type="entry name" value="Short-chain dehydrogenase reductase"/>
    <property type="match status" value="1"/>
</dbReference>
<dbReference type="Proteomes" id="UP000470520">
    <property type="component" value="Unassembled WGS sequence"/>
</dbReference>
<evidence type="ECO:0000256" key="2">
    <source>
        <dbReference type="ARBA" id="ARBA00023002"/>
    </source>
</evidence>
<keyword evidence="2" id="KW-0560">Oxidoreductase</keyword>
<dbReference type="GO" id="GO:0016491">
    <property type="term" value="F:oxidoreductase activity"/>
    <property type="evidence" value="ECO:0007669"/>
    <property type="project" value="UniProtKB-KW"/>
</dbReference>
<dbReference type="AlphaFoldDB" id="A0A7K3QUV6"/>
<dbReference type="Pfam" id="PF13561">
    <property type="entry name" value="adh_short_C2"/>
    <property type="match status" value="1"/>
</dbReference>
<evidence type="ECO:0000313" key="4">
    <source>
        <dbReference type="Proteomes" id="UP000470520"/>
    </source>
</evidence>
<comment type="caution">
    <text evidence="3">The sequence shown here is derived from an EMBL/GenBank/DDBJ whole genome shotgun (WGS) entry which is preliminary data.</text>
</comment>
<organism evidence="3 4">
    <name type="scientific">Streptomyces bauhiniae</name>
    <dbReference type="NCBI Taxonomy" id="2340725"/>
    <lineage>
        <taxon>Bacteria</taxon>
        <taxon>Bacillati</taxon>
        <taxon>Actinomycetota</taxon>
        <taxon>Actinomycetes</taxon>
        <taxon>Kitasatosporales</taxon>
        <taxon>Streptomycetaceae</taxon>
        <taxon>Streptomyces</taxon>
    </lineage>
</organism>
<dbReference type="PANTHER" id="PTHR43639">
    <property type="entry name" value="OXIDOREDUCTASE, SHORT-CHAIN DEHYDROGENASE/REDUCTASE FAMILY (AFU_ORTHOLOGUE AFUA_5G02870)"/>
    <property type="match status" value="1"/>
</dbReference>
<evidence type="ECO:0000313" key="3">
    <source>
        <dbReference type="EMBL" id="NEB93694.1"/>
    </source>
</evidence>
<accession>A0A7K3QUV6</accession>
<reference evidence="3 4" key="1">
    <citation type="submission" date="2020-01" db="EMBL/GenBank/DDBJ databases">
        <title>Insect and environment-associated Actinomycetes.</title>
        <authorList>
            <person name="Currrie C."/>
            <person name="Chevrette M."/>
            <person name="Carlson C."/>
            <person name="Stubbendieck R."/>
            <person name="Wendt-Pienkowski E."/>
        </authorList>
    </citation>
    <scope>NUCLEOTIDE SEQUENCE [LARGE SCALE GENOMIC DNA]</scope>
    <source>
        <strain evidence="3 4">SID7754</strain>
    </source>
</reference>
<proteinExistence type="inferred from homology"/>
<dbReference type="PANTHER" id="PTHR43639:SF1">
    <property type="entry name" value="SHORT-CHAIN DEHYDROGENASE_REDUCTASE FAMILY PROTEIN"/>
    <property type="match status" value="1"/>
</dbReference>
<dbReference type="PRINTS" id="PR00081">
    <property type="entry name" value="GDHRDH"/>
</dbReference>
<dbReference type="Gene3D" id="3.40.50.720">
    <property type="entry name" value="NAD(P)-binding Rossmann-like Domain"/>
    <property type="match status" value="1"/>
</dbReference>
<comment type="similarity">
    <text evidence="1">Belongs to the short-chain dehydrogenases/reductases (SDR) family.</text>
</comment>
<name>A0A7K3QUV6_9ACTN</name>
<dbReference type="InterPro" id="IPR036291">
    <property type="entry name" value="NAD(P)-bd_dom_sf"/>
</dbReference>
<dbReference type="PRINTS" id="PR00080">
    <property type="entry name" value="SDRFAMILY"/>
</dbReference>
<dbReference type="SUPFAM" id="SSF51735">
    <property type="entry name" value="NAD(P)-binding Rossmann-fold domains"/>
    <property type="match status" value="1"/>
</dbReference>
<protein>
    <submittedName>
        <fullName evidence="3">SDR family oxidoreductase</fullName>
    </submittedName>
</protein>
<gene>
    <name evidence="3" type="ORF">G3I21_18700</name>
</gene>
<dbReference type="InterPro" id="IPR002347">
    <property type="entry name" value="SDR_fam"/>
</dbReference>
<dbReference type="RefSeq" id="WP_164190195.1">
    <property type="nucleotide sequence ID" value="NZ_JAAGMR010000210.1"/>
</dbReference>